<dbReference type="AlphaFoldDB" id="A0A1B7KVY5"/>
<name>A0A1B7KVY5_PARTM</name>
<accession>A0A1B7KVY5</accession>
<dbReference type="Proteomes" id="UP000078290">
    <property type="component" value="Unassembled WGS sequence"/>
</dbReference>
<dbReference type="RefSeq" id="WP_064549583.1">
    <property type="nucleotide sequence ID" value="NZ_LXMA01000001.1"/>
</dbReference>
<comment type="caution">
    <text evidence="1">The sequence shown here is derived from an EMBL/GenBank/DDBJ whole genome shotgun (WGS) entry which is preliminary data.</text>
</comment>
<reference evidence="2" key="1">
    <citation type="submission" date="2016-05" db="EMBL/GenBank/DDBJ databases">
        <authorList>
            <person name="Wang W."/>
            <person name="Zhu L."/>
        </authorList>
    </citation>
    <scope>NUCLEOTIDE SEQUENCE [LARGE SCALE GENOMIC DNA]</scope>
    <source>
        <strain evidence="2">W-2</strain>
    </source>
</reference>
<gene>
    <name evidence="1" type="ORF">A7K69_00660</name>
</gene>
<proteinExistence type="predicted"/>
<evidence type="ECO:0000313" key="1">
    <source>
        <dbReference type="EMBL" id="OAT74258.1"/>
    </source>
</evidence>
<dbReference type="EMBL" id="LXMA01000001">
    <property type="protein sequence ID" value="OAT74258.1"/>
    <property type="molecule type" value="Genomic_DNA"/>
</dbReference>
<dbReference type="OrthoDB" id="2353056at2"/>
<evidence type="ECO:0000313" key="2">
    <source>
        <dbReference type="Proteomes" id="UP000078290"/>
    </source>
</evidence>
<protein>
    <submittedName>
        <fullName evidence="1">Cytosolic protein</fullName>
    </submittedName>
</protein>
<sequence length="132" mass="15209">MSVWKKWKYALTNHCETRENHEDEALRSHYYKATNAMVIKAVKELFTSSPDYELLSISEERGEFSATTRRGRKVFIVATVISVRPLETAVDFSVTTETTFLPFDFGKSRNIIIDLYRKLDQHLPYIGSGINA</sequence>
<organism evidence="1 2">
    <name type="scientific">Parageobacillus thermoglucosidasius</name>
    <name type="common">Geobacillus thermoglucosidasius</name>
    <dbReference type="NCBI Taxonomy" id="1426"/>
    <lineage>
        <taxon>Bacteria</taxon>
        <taxon>Bacillati</taxon>
        <taxon>Bacillota</taxon>
        <taxon>Bacilli</taxon>
        <taxon>Bacillales</taxon>
        <taxon>Anoxybacillaceae</taxon>
        <taxon>Parageobacillus</taxon>
    </lineage>
</organism>